<keyword evidence="8 12" id="KW-1133">Transmembrane helix</keyword>
<keyword evidence="10 12" id="KW-0472">Membrane</keyword>
<feature type="transmembrane region" description="Helical" evidence="12">
    <location>
        <begin position="52"/>
        <end position="75"/>
    </location>
</feature>
<name>A0ABS5JP51_9BACT</name>
<evidence type="ECO:0000313" key="15">
    <source>
        <dbReference type="Proteomes" id="UP000708576"/>
    </source>
</evidence>
<keyword evidence="2" id="KW-0813">Transport</keyword>
<keyword evidence="3" id="KW-0633">Potassium transport</keyword>
<dbReference type="SUPFAM" id="SSF81324">
    <property type="entry name" value="Voltage-gated potassium channels"/>
    <property type="match status" value="1"/>
</dbReference>
<dbReference type="InterPro" id="IPR027359">
    <property type="entry name" value="Volt_channel_dom_sf"/>
</dbReference>
<gene>
    <name evidence="14" type="ORF">KEM10_00245</name>
</gene>
<protein>
    <submittedName>
        <fullName evidence="14">Ion transporter</fullName>
    </submittedName>
</protein>
<feature type="domain" description="Ion transport" evidence="13">
    <location>
        <begin position="21"/>
        <end position="235"/>
    </location>
</feature>
<dbReference type="RefSeq" id="WP_212211981.1">
    <property type="nucleotide sequence ID" value="NZ_JAGUCO010000001.1"/>
</dbReference>
<evidence type="ECO:0000256" key="1">
    <source>
        <dbReference type="ARBA" id="ARBA00004141"/>
    </source>
</evidence>
<keyword evidence="4 12" id="KW-0812">Transmembrane</keyword>
<keyword evidence="15" id="KW-1185">Reference proteome</keyword>
<accession>A0ABS5JP51</accession>
<comment type="caution">
    <text evidence="14">The sequence shown here is derived from an EMBL/GenBank/DDBJ whole genome shotgun (WGS) entry which is preliminary data.</text>
</comment>
<evidence type="ECO:0000256" key="11">
    <source>
        <dbReference type="ARBA" id="ARBA00023303"/>
    </source>
</evidence>
<reference evidence="14 15" key="1">
    <citation type="journal article" date="2015" name="Int. J. Syst. Evol. Microbiol.">
        <title>Carboxylicivirga linearis sp. nov., isolated from a sea cucumber culture pond.</title>
        <authorList>
            <person name="Wang F.Q."/>
            <person name="Zhou Y.X."/>
            <person name="Lin X.Z."/>
            <person name="Chen G.J."/>
            <person name="Du Z.J."/>
        </authorList>
    </citation>
    <scope>NUCLEOTIDE SEQUENCE [LARGE SCALE GENOMIC DNA]</scope>
    <source>
        <strain evidence="14 15">FB218</strain>
    </source>
</reference>
<dbReference type="Proteomes" id="UP000708576">
    <property type="component" value="Unassembled WGS sequence"/>
</dbReference>
<dbReference type="EMBL" id="JAGUCO010000001">
    <property type="protein sequence ID" value="MBS2096682.1"/>
    <property type="molecule type" value="Genomic_DNA"/>
</dbReference>
<feature type="transmembrane region" description="Helical" evidence="12">
    <location>
        <begin position="148"/>
        <end position="169"/>
    </location>
</feature>
<evidence type="ECO:0000313" key="14">
    <source>
        <dbReference type="EMBL" id="MBS2096682.1"/>
    </source>
</evidence>
<dbReference type="InterPro" id="IPR005821">
    <property type="entry name" value="Ion_trans_dom"/>
</dbReference>
<evidence type="ECO:0000256" key="4">
    <source>
        <dbReference type="ARBA" id="ARBA00022692"/>
    </source>
</evidence>
<dbReference type="PANTHER" id="PTHR11537:SF254">
    <property type="entry name" value="POTASSIUM VOLTAGE-GATED CHANNEL PROTEIN SHAB"/>
    <property type="match status" value="1"/>
</dbReference>
<feature type="transmembrane region" description="Helical" evidence="12">
    <location>
        <begin position="87"/>
        <end position="113"/>
    </location>
</feature>
<evidence type="ECO:0000256" key="10">
    <source>
        <dbReference type="ARBA" id="ARBA00023136"/>
    </source>
</evidence>
<dbReference type="Gene3D" id="1.10.287.70">
    <property type="match status" value="1"/>
</dbReference>
<keyword evidence="7" id="KW-0630">Potassium</keyword>
<dbReference type="InterPro" id="IPR028325">
    <property type="entry name" value="VG_K_chnl"/>
</dbReference>
<dbReference type="PANTHER" id="PTHR11537">
    <property type="entry name" value="VOLTAGE-GATED POTASSIUM CHANNEL"/>
    <property type="match status" value="1"/>
</dbReference>
<keyword evidence="5" id="KW-0631">Potassium channel</keyword>
<dbReference type="Gene3D" id="1.20.120.350">
    <property type="entry name" value="Voltage-gated potassium channels. Chain C"/>
    <property type="match status" value="1"/>
</dbReference>
<feature type="transmembrane region" description="Helical" evidence="12">
    <location>
        <begin position="208"/>
        <end position="229"/>
    </location>
</feature>
<sequence>MNSLKSKLYEIIFEADTKSGKWFDIILIVLILLSIIIVMMESDSRILSHAGTWITLIEWGVTILFTIEYLLRIWILEKPGKYIFSFYGIIDLLAILPSFIGLFFSGTQMLIVLRSLRLLRIFRVLKLTRYVKEATILWEALASGRNKIGVFLFVVLILITILGTIMYLIESPVNNGFRSIPESIYWAVVTLTTVGYGDIAPVTTLGKFVAGVIMITGYAIIAVPTGIVTSELAKEFTRKTPTNTQICSQCFKDNHEDDALYCKHCGGSLKNE</sequence>
<keyword evidence="6" id="KW-0851">Voltage-gated channel</keyword>
<keyword evidence="11" id="KW-0407">Ion channel</keyword>
<dbReference type="PRINTS" id="PR00169">
    <property type="entry name" value="KCHANNEL"/>
</dbReference>
<keyword evidence="9" id="KW-0406">Ion transport</keyword>
<evidence type="ECO:0000256" key="9">
    <source>
        <dbReference type="ARBA" id="ARBA00023065"/>
    </source>
</evidence>
<evidence type="ECO:0000256" key="3">
    <source>
        <dbReference type="ARBA" id="ARBA00022538"/>
    </source>
</evidence>
<comment type="subcellular location">
    <subcellularLocation>
        <location evidence="1">Membrane</location>
        <topology evidence="1">Multi-pass membrane protein</topology>
    </subcellularLocation>
</comment>
<evidence type="ECO:0000256" key="2">
    <source>
        <dbReference type="ARBA" id="ARBA00022448"/>
    </source>
</evidence>
<evidence type="ECO:0000256" key="8">
    <source>
        <dbReference type="ARBA" id="ARBA00022989"/>
    </source>
</evidence>
<dbReference type="Pfam" id="PF00520">
    <property type="entry name" value="Ion_trans"/>
    <property type="match status" value="1"/>
</dbReference>
<organism evidence="14 15">
    <name type="scientific">Carboxylicivirga linearis</name>
    <dbReference type="NCBI Taxonomy" id="1628157"/>
    <lineage>
        <taxon>Bacteria</taxon>
        <taxon>Pseudomonadati</taxon>
        <taxon>Bacteroidota</taxon>
        <taxon>Bacteroidia</taxon>
        <taxon>Marinilabiliales</taxon>
        <taxon>Marinilabiliaceae</taxon>
        <taxon>Carboxylicivirga</taxon>
    </lineage>
</organism>
<proteinExistence type="predicted"/>
<evidence type="ECO:0000256" key="6">
    <source>
        <dbReference type="ARBA" id="ARBA00022882"/>
    </source>
</evidence>
<evidence type="ECO:0000259" key="13">
    <source>
        <dbReference type="Pfam" id="PF00520"/>
    </source>
</evidence>
<evidence type="ECO:0000256" key="5">
    <source>
        <dbReference type="ARBA" id="ARBA00022826"/>
    </source>
</evidence>
<evidence type="ECO:0000256" key="7">
    <source>
        <dbReference type="ARBA" id="ARBA00022958"/>
    </source>
</evidence>
<evidence type="ECO:0000256" key="12">
    <source>
        <dbReference type="SAM" id="Phobius"/>
    </source>
</evidence>
<feature type="transmembrane region" description="Helical" evidence="12">
    <location>
        <begin position="20"/>
        <end position="40"/>
    </location>
</feature>